<dbReference type="InterPro" id="IPR029060">
    <property type="entry name" value="PIN-like_dom_sf"/>
</dbReference>
<dbReference type="OrthoDB" id="38049at2157"/>
<dbReference type="GO" id="GO:0016787">
    <property type="term" value="F:hydrolase activity"/>
    <property type="evidence" value="ECO:0007669"/>
    <property type="project" value="UniProtKB-KW"/>
</dbReference>
<dbReference type="EMBL" id="FOPZ01000004">
    <property type="protein sequence ID" value="SFH45465.1"/>
    <property type="molecule type" value="Genomic_DNA"/>
</dbReference>
<dbReference type="Pfam" id="PF01850">
    <property type="entry name" value="PIN"/>
    <property type="match status" value="1"/>
</dbReference>
<evidence type="ECO:0000256" key="1">
    <source>
        <dbReference type="ARBA" id="ARBA00001946"/>
    </source>
</evidence>
<protein>
    <recommendedName>
        <fullName evidence="7">PIN domain-containing protein</fullName>
    </recommendedName>
</protein>
<reference evidence="8 9" key="1">
    <citation type="submission" date="2016-10" db="EMBL/GenBank/DDBJ databases">
        <authorList>
            <person name="Varghese N."/>
            <person name="Submissions S."/>
        </authorList>
    </citation>
    <scope>NUCLEOTIDE SEQUENCE [LARGE SCALE GENOMIC DNA]</scope>
    <source>
        <strain evidence="8 9">CGMCC 1.6377</strain>
    </source>
</reference>
<dbReference type="InterPro" id="IPR002716">
    <property type="entry name" value="PIN_dom"/>
</dbReference>
<name>A0A1I3A6E5_9EURY</name>
<dbReference type="AlphaFoldDB" id="A0A1I3A6E5"/>
<organism evidence="8 9">
    <name type="scientific">Halorubrum aquaticum</name>
    <dbReference type="NCBI Taxonomy" id="387340"/>
    <lineage>
        <taxon>Archaea</taxon>
        <taxon>Methanobacteriati</taxon>
        <taxon>Methanobacteriota</taxon>
        <taxon>Stenosarchaea group</taxon>
        <taxon>Halobacteria</taxon>
        <taxon>Halobacteriales</taxon>
        <taxon>Haloferacaceae</taxon>
        <taxon>Halorubrum</taxon>
    </lineage>
</organism>
<evidence type="ECO:0000313" key="9">
    <source>
        <dbReference type="Proteomes" id="UP000323537"/>
    </source>
</evidence>
<keyword evidence="3" id="KW-0479">Metal-binding</keyword>
<keyword evidence="9" id="KW-1185">Reference proteome</keyword>
<dbReference type="PANTHER" id="PTHR33653">
    <property type="entry name" value="RIBONUCLEASE VAPC2"/>
    <property type="match status" value="1"/>
</dbReference>
<keyword evidence="2" id="KW-0540">Nuclease</keyword>
<accession>A0A1I3A6E5</accession>
<dbReference type="SUPFAM" id="SSF88723">
    <property type="entry name" value="PIN domain-like"/>
    <property type="match status" value="1"/>
</dbReference>
<evidence type="ECO:0000259" key="7">
    <source>
        <dbReference type="Pfam" id="PF01850"/>
    </source>
</evidence>
<dbReference type="InterPro" id="IPR050556">
    <property type="entry name" value="Type_II_TA_system_RNase"/>
</dbReference>
<evidence type="ECO:0000313" key="8">
    <source>
        <dbReference type="EMBL" id="SFH45465.1"/>
    </source>
</evidence>
<keyword evidence="4" id="KW-0378">Hydrolase</keyword>
<evidence type="ECO:0000256" key="3">
    <source>
        <dbReference type="ARBA" id="ARBA00022723"/>
    </source>
</evidence>
<feature type="domain" description="PIN" evidence="7">
    <location>
        <begin position="1"/>
        <end position="117"/>
    </location>
</feature>
<evidence type="ECO:0000256" key="2">
    <source>
        <dbReference type="ARBA" id="ARBA00022722"/>
    </source>
</evidence>
<comment type="cofactor">
    <cofactor evidence="1">
        <name>Mg(2+)</name>
        <dbReference type="ChEBI" id="CHEBI:18420"/>
    </cofactor>
</comment>
<dbReference type="GO" id="GO:0046872">
    <property type="term" value="F:metal ion binding"/>
    <property type="evidence" value="ECO:0007669"/>
    <property type="project" value="UniProtKB-KW"/>
</dbReference>
<keyword evidence="5" id="KW-0460">Magnesium</keyword>
<dbReference type="GO" id="GO:0004518">
    <property type="term" value="F:nuclease activity"/>
    <property type="evidence" value="ECO:0007669"/>
    <property type="project" value="UniProtKB-KW"/>
</dbReference>
<proteinExistence type="inferred from homology"/>
<dbReference type="PANTHER" id="PTHR33653:SF1">
    <property type="entry name" value="RIBONUCLEASE VAPC2"/>
    <property type="match status" value="1"/>
</dbReference>
<dbReference type="Gene3D" id="3.40.50.1010">
    <property type="entry name" value="5'-nuclease"/>
    <property type="match status" value="1"/>
</dbReference>
<sequence length="131" mass="13983">MIIDSSYLFDLMAADPDAFSKGAELVENGEMQWLPTPVVAEAYYGVATVRSDTTTQEVRNRLLGYPRIDVDEEIARTAGELLAKADDRVGGDTGVGANDGYIAAMAAVLDDAVLTDNVADFEALGVSVETY</sequence>
<dbReference type="Proteomes" id="UP000323537">
    <property type="component" value="Unassembled WGS sequence"/>
</dbReference>
<evidence type="ECO:0000256" key="4">
    <source>
        <dbReference type="ARBA" id="ARBA00022801"/>
    </source>
</evidence>
<comment type="similarity">
    <text evidence="6">Belongs to the PINc/VapC protein family.</text>
</comment>
<evidence type="ECO:0000256" key="5">
    <source>
        <dbReference type="ARBA" id="ARBA00022842"/>
    </source>
</evidence>
<gene>
    <name evidence="8" type="ORF">SAMN04488066_104182</name>
</gene>
<evidence type="ECO:0000256" key="6">
    <source>
        <dbReference type="ARBA" id="ARBA00038093"/>
    </source>
</evidence>